<dbReference type="EMBL" id="CARXXK010001835">
    <property type="protein sequence ID" value="CAI6377720.1"/>
    <property type="molecule type" value="Genomic_DNA"/>
</dbReference>
<name>A0AAV0Y9Y3_9HEMI</name>
<dbReference type="PANTHER" id="PTHR37162:SF1">
    <property type="entry name" value="BED-TYPE DOMAIN-CONTAINING PROTEIN"/>
    <property type="match status" value="1"/>
</dbReference>
<evidence type="ECO:0000313" key="1">
    <source>
        <dbReference type="EMBL" id="CAI6377720.1"/>
    </source>
</evidence>
<keyword evidence="2" id="KW-1185">Reference proteome</keyword>
<evidence type="ECO:0008006" key="3">
    <source>
        <dbReference type="Google" id="ProtNLM"/>
    </source>
</evidence>
<organism evidence="1 2">
    <name type="scientific">Macrosiphum euphorbiae</name>
    <name type="common">potato aphid</name>
    <dbReference type="NCBI Taxonomy" id="13131"/>
    <lineage>
        <taxon>Eukaryota</taxon>
        <taxon>Metazoa</taxon>
        <taxon>Ecdysozoa</taxon>
        <taxon>Arthropoda</taxon>
        <taxon>Hexapoda</taxon>
        <taxon>Insecta</taxon>
        <taxon>Pterygota</taxon>
        <taxon>Neoptera</taxon>
        <taxon>Paraneoptera</taxon>
        <taxon>Hemiptera</taxon>
        <taxon>Sternorrhyncha</taxon>
        <taxon>Aphidomorpha</taxon>
        <taxon>Aphidoidea</taxon>
        <taxon>Aphididae</taxon>
        <taxon>Macrosiphini</taxon>
        <taxon>Macrosiphum</taxon>
    </lineage>
</organism>
<proteinExistence type="predicted"/>
<sequence>MVGINNGVYVKLKEDIPSLIHIPCICHSLQLEVSAAAAETLPRNIDYLTRETYNWFSRSTLRQAQYKNLFKAINDGHDPLKIVKACATRWLSIETRVSCILKQWVELKTLFGIAKQNEKCYMADTCHAMYCDPNNFAYLKFLYPILEEIQKVNKSF</sequence>
<protein>
    <recommendedName>
        <fullName evidence="3">Transposase</fullName>
    </recommendedName>
</protein>
<accession>A0AAV0Y9Y3</accession>
<gene>
    <name evidence="1" type="ORF">MEUPH1_LOCUS30938</name>
</gene>
<reference evidence="1 2" key="1">
    <citation type="submission" date="2023-01" db="EMBL/GenBank/DDBJ databases">
        <authorList>
            <person name="Whitehead M."/>
        </authorList>
    </citation>
    <scope>NUCLEOTIDE SEQUENCE [LARGE SCALE GENOMIC DNA]</scope>
</reference>
<evidence type="ECO:0000313" key="2">
    <source>
        <dbReference type="Proteomes" id="UP001160148"/>
    </source>
</evidence>
<dbReference type="Proteomes" id="UP001160148">
    <property type="component" value="Unassembled WGS sequence"/>
</dbReference>
<dbReference type="AlphaFoldDB" id="A0AAV0Y9Y3"/>
<dbReference type="PANTHER" id="PTHR37162">
    <property type="entry name" value="HAT FAMILY DIMERISATION DOMAINCONTAINING PROTEIN-RELATED"/>
    <property type="match status" value="1"/>
</dbReference>
<comment type="caution">
    <text evidence="1">The sequence shown here is derived from an EMBL/GenBank/DDBJ whole genome shotgun (WGS) entry which is preliminary data.</text>
</comment>